<dbReference type="OrthoDB" id="8375at2"/>
<proteinExistence type="predicted"/>
<reference evidence="1 2" key="1">
    <citation type="submission" date="2017-03" db="EMBL/GenBank/DDBJ databases">
        <authorList>
            <person name="Afonso C.L."/>
            <person name="Miller P.J."/>
            <person name="Scott M.A."/>
            <person name="Spackman E."/>
            <person name="Goraichik I."/>
            <person name="Dimitrov K.M."/>
            <person name="Suarez D.L."/>
            <person name="Swayne D.E."/>
        </authorList>
    </citation>
    <scope>NUCLEOTIDE SEQUENCE [LARGE SCALE GENOMIC DNA]</scope>
    <source>
        <strain evidence="1">SB41UT1</strain>
    </source>
</reference>
<dbReference type="AlphaFoldDB" id="A0A1X7AII5"/>
<organism evidence="1 2">
    <name type="scientific">Parendozoicomonas haliclonae</name>
    <dbReference type="NCBI Taxonomy" id="1960125"/>
    <lineage>
        <taxon>Bacteria</taxon>
        <taxon>Pseudomonadati</taxon>
        <taxon>Pseudomonadota</taxon>
        <taxon>Gammaproteobacteria</taxon>
        <taxon>Oceanospirillales</taxon>
        <taxon>Endozoicomonadaceae</taxon>
        <taxon>Parendozoicomonas</taxon>
    </lineage>
</organism>
<gene>
    <name evidence="1" type="ORF">EHSB41UT_01662</name>
</gene>
<name>A0A1X7AII5_9GAMM</name>
<dbReference type="Pfam" id="PF08309">
    <property type="entry name" value="LVIVD"/>
    <property type="match status" value="2"/>
</dbReference>
<dbReference type="InterPro" id="IPR011048">
    <property type="entry name" value="Haem_d1_sf"/>
</dbReference>
<dbReference type="RefSeq" id="WP_087108734.1">
    <property type="nucleotide sequence ID" value="NZ_CBCSCN010000008.1"/>
</dbReference>
<keyword evidence="2" id="KW-1185">Reference proteome</keyword>
<evidence type="ECO:0000313" key="2">
    <source>
        <dbReference type="Proteomes" id="UP000196573"/>
    </source>
</evidence>
<dbReference type="SUPFAM" id="SSF51004">
    <property type="entry name" value="C-terminal (heme d1) domain of cytochrome cd1-nitrite reductase"/>
    <property type="match status" value="1"/>
</dbReference>
<sequence length="396" mass="42874">MTVSLWGRLQRLLPFRPQSLSALLLSCVAPVLFASPSLQLQSIIQDEQNLTYVVRAKIYEEHPDLLVLTSRGDHERGGSEGGLSLYDVSSPATPTLTGRWYPETAKVSLKIDNCMEGQALWGNYLAALSIYTGKLHILDISDPKKIGHLSTLPLDGVGVLPYFRALHVKIYSSGKKNFAIITAPQASQLVAVDVTDPKHPKQIASIDLGFSFIFGEGLEGVHVEGDHAYCGAFHGNRFVVVDLSGLVQGKGMKIVKTLQDDAYDQMVSLKDPRDKYSHILYSAAWGSPGGVVAFDVSNPSEPKEVGKLIDKTLSKSNRIKMSGNTIFSPMEVGSGGVSVIDATDPTHLKKVTTVTNIHDDKGHSIAAPYAMAIKDDYLYLFGTSGANMAVMKISGQ</sequence>
<protein>
    <submittedName>
        <fullName evidence="1">LVIVD repeat protein</fullName>
    </submittedName>
</protein>
<evidence type="ECO:0000313" key="1">
    <source>
        <dbReference type="EMBL" id="SMA43770.1"/>
    </source>
</evidence>
<dbReference type="InterPro" id="IPR013211">
    <property type="entry name" value="LVIVD"/>
</dbReference>
<dbReference type="EMBL" id="FWPT01000003">
    <property type="protein sequence ID" value="SMA43770.1"/>
    <property type="molecule type" value="Genomic_DNA"/>
</dbReference>
<accession>A0A1X7AII5</accession>
<dbReference type="Proteomes" id="UP000196573">
    <property type="component" value="Unassembled WGS sequence"/>
</dbReference>